<dbReference type="InParanoid" id="A0A3N0VGF6"/>
<evidence type="ECO:0000256" key="3">
    <source>
        <dbReference type="ARBA" id="ARBA00022989"/>
    </source>
</evidence>
<proteinExistence type="predicted"/>
<dbReference type="GO" id="GO:0016020">
    <property type="term" value="C:membrane"/>
    <property type="evidence" value="ECO:0007669"/>
    <property type="project" value="UniProtKB-SubCell"/>
</dbReference>
<dbReference type="EMBL" id="RJVO01000002">
    <property type="protein sequence ID" value="ROH91774.1"/>
    <property type="molecule type" value="Genomic_DNA"/>
</dbReference>
<organism evidence="7 8">
    <name type="scientific">Stagnimonas aquatica</name>
    <dbReference type="NCBI Taxonomy" id="2689987"/>
    <lineage>
        <taxon>Bacteria</taxon>
        <taxon>Pseudomonadati</taxon>
        <taxon>Pseudomonadota</taxon>
        <taxon>Gammaproteobacteria</taxon>
        <taxon>Nevskiales</taxon>
        <taxon>Nevskiaceae</taxon>
        <taxon>Stagnimonas</taxon>
    </lineage>
</organism>
<keyword evidence="4 5" id="KW-0472">Membrane</keyword>
<dbReference type="GO" id="GO:0016491">
    <property type="term" value="F:oxidoreductase activity"/>
    <property type="evidence" value="ECO:0007669"/>
    <property type="project" value="InterPro"/>
</dbReference>
<evidence type="ECO:0000256" key="4">
    <source>
        <dbReference type="ARBA" id="ARBA00023136"/>
    </source>
</evidence>
<evidence type="ECO:0000256" key="5">
    <source>
        <dbReference type="SAM" id="Phobius"/>
    </source>
</evidence>
<dbReference type="Proteomes" id="UP000282106">
    <property type="component" value="Unassembled WGS sequence"/>
</dbReference>
<dbReference type="AlphaFoldDB" id="A0A3N0VGF6"/>
<reference evidence="7 8" key="1">
    <citation type="submission" date="2018-10" db="EMBL/GenBank/DDBJ databases">
        <authorList>
            <person name="Chen W.-M."/>
        </authorList>
    </citation>
    <scope>NUCLEOTIDE SEQUENCE [LARGE SCALE GENOMIC DNA]</scope>
    <source>
        <strain evidence="7 8">THS-13</strain>
    </source>
</reference>
<dbReference type="InterPro" id="IPR050307">
    <property type="entry name" value="Sterol_Desaturase_Related"/>
</dbReference>
<feature type="transmembrane region" description="Helical" evidence="5">
    <location>
        <begin position="63"/>
        <end position="89"/>
    </location>
</feature>
<gene>
    <name evidence="7" type="ORF">ED208_05145</name>
</gene>
<protein>
    <submittedName>
        <fullName evidence="7">Sterol desaturase family protein</fullName>
    </submittedName>
</protein>
<evidence type="ECO:0000259" key="6">
    <source>
        <dbReference type="Pfam" id="PF04116"/>
    </source>
</evidence>
<name>A0A3N0VGF6_9GAMM</name>
<comment type="caution">
    <text evidence="7">The sequence shown here is derived from an EMBL/GenBank/DDBJ whole genome shotgun (WGS) entry which is preliminary data.</text>
</comment>
<comment type="subcellular location">
    <subcellularLocation>
        <location evidence="1">Membrane</location>
    </subcellularLocation>
</comment>
<feature type="transmembrane region" description="Helical" evidence="5">
    <location>
        <begin position="15"/>
        <end position="42"/>
    </location>
</feature>
<evidence type="ECO:0000313" key="7">
    <source>
        <dbReference type="EMBL" id="ROH91774.1"/>
    </source>
</evidence>
<dbReference type="InterPro" id="IPR006694">
    <property type="entry name" value="Fatty_acid_hydroxylase"/>
</dbReference>
<sequence length="260" mass="30507">MDTVTALLALYREPLFWQFPIATIVIGMVAFMAFALPMTWAAQKDVPWLRRYRIQNRREKPGLFWPSVWAWLRNNLWMLATVVLVWPLVRLTGVHAGPLPAWWLVALQLLFFIYLDDAIYYAFHRTMHRPWWFKRVHGVHHRVHTPWAITGHNMHPFEYVATGLIATLGPVLVGAHVFTVYLWVVIRQWEAAEGHCGYDLPFSPTRFLPLSDGALHHDFHHARVRGNFGGFLPIWDRVFGTYVRDYEADRDRLRQAQRAS</sequence>
<feature type="domain" description="Fatty acid hydroxylase" evidence="6">
    <location>
        <begin position="110"/>
        <end position="241"/>
    </location>
</feature>
<dbReference type="GO" id="GO:0005506">
    <property type="term" value="F:iron ion binding"/>
    <property type="evidence" value="ECO:0007669"/>
    <property type="project" value="InterPro"/>
</dbReference>
<dbReference type="PANTHER" id="PTHR11863">
    <property type="entry name" value="STEROL DESATURASE"/>
    <property type="match status" value="1"/>
</dbReference>
<keyword evidence="3 5" id="KW-1133">Transmembrane helix</keyword>
<dbReference type="RefSeq" id="WP_123210818.1">
    <property type="nucleotide sequence ID" value="NZ_RJVO01000002.1"/>
</dbReference>
<evidence type="ECO:0000313" key="8">
    <source>
        <dbReference type="Proteomes" id="UP000282106"/>
    </source>
</evidence>
<dbReference type="GO" id="GO:0008610">
    <property type="term" value="P:lipid biosynthetic process"/>
    <property type="evidence" value="ECO:0007669"/>
    <property type="project" value="InterPro"/>
</dbReference>
<accession>A0A3N0VGF6</accession>
<feature type="transmembrane region" description="Helical" evidence="5">
    <location>
        <begin position="101"/>
        <end position="123"/>
    </location>
</feature>
<keyword evidence="2 5" id="KW-0812">Transmembrane</keyword>
<feature type="transmembrane region" description="Helical" evidence="5">
    <location>
        <begin position="159"/>
        <end position="184"/>
    </location>
</feature>
<dbReference type="Pfam" id="PF04116">
    <property type="entry name" value="FA_hydroxylase"/>
    <property type="match status" value="1"/>
</dbReference>
<keyword evidence="8" id="KW-1185">Reference proteome</keyword>
<evidence type="ECO:0000256" key="1">
    <source>
        <dbReference type="ARBA" id="ARBA00004370"/>
    </source>
</evidence>
<evidence type="ECO:0000256" key="2">
    <source>
        <dbReference type="ARBA" id="ARBA00022692"/>
    </source>
</evidence>